<accession>A0A940SUT4</accession>
<reference evidence="1" key="1">
    <citation type="submission" date="2020-12" db="EMBL/GenBank/DDBJ databases">
        <title>Vagococcus allomyrinae sp. nov. and Enterococcus lavae sp. nov., isolated from the larvae of Allomyrina dichotoma.</title>
        <authorList>
            <person name="Lee S.D."/>
        </authorList>
    </citation>
    <scope>NUCLEOTIDE SEQUENCE</scope>
    <source>
        <strain evidence="1">BWB3-3</strain>
    </source>
</reference>
<dbReference type="Proteomes" id="UP000674938">
    <property type="component" value="Unassembled WGS sequence"/>
</dbReference>
<protein>
    <submittedName>
        <fullName evidence="1">Uncharacterized protein</fullName>
    </submittedName>
</protein>
<organism evidence="1 2">
    <name type="scientific">Vagococcus allomyrinae</name>
    <dbReference type="NCBI Taxonomy" id="2794353"/>
    <lineage>
        <taxon>Bacteria</taxon>
        <taxon>Bacillati</taxon>
        <taxon>Bacillota</taxon>
        <taxon>Bacilli</taxon>
        <taxon>Lactobacillales</taxon>
        <taxon>Enterococcaceae</taxon>
        <taxon>Vagococcus</taxon>
    </lineage>
</organism>
<dbReference type="EMBL" id="JAEEGA010000002">
    <property type="protein sequence ID" value="MBP1040376.1"/>
    <property type="molecule type" value="Genomic_DNA"/>
</dbReference>
<evidence type="ECO:0000313" key="2">
    <source>
        <dbReference type="Proteomes" id="UP000674938"/>
    </source>
</evidence>
<dbReference type="AlphaFoldDB" id="A0A940SUT4"/>
<name>A0A940SUT4_9ENTE</name>
<evidence type="ECO:0000313" key="1">
    <source>
        <dbReference type="EMBL" id="MBP1040376.1"/>
    </source>
</evidence>
<dbReference type="RefSeq" id="WP_209525266.1">
    <property type="nucleotide sequence ID" value="NZ_JAEEGA010000002.1"/>
</dbReference>
<sequence length="64" mass="7605">MNKKANYSNLTVPVTVMLKPRFKLVMWYLAILSRLRLVKQMKKVHDHVMNNPKSYYEVKVGILK</sequence>
<proteinExistence type="predicted"/>
<gene>
    <name evidence="1" type="ORF">I6N95_05045</name>
</gene>
<comment type="caution">
    <text evidence="1">The sequence shown here is derived from an EMBL/GenBank/DDBJ whole genome shotgun (WGS) entry which is preliminary data.</text>
</comment>
<keyword evidence="2" id="KW-1185">Reference proteome</keyword>